<protein>
    <recommendedName>
        <fullName evidence="5">glycine oxidase</fullName>
        <ecNumber evidence="5">1.4.3.19</ecNumber>
    </recommendedName>
</protein>
<name>A0ABS2ND07_9BACI</name>
<gene>
    <name evidence="7" type="ORF">JOC86_002282</name>
</gene>
<proteinExistence type="predicted"/>
<dbReference type="PANTHER" id="PTHR13847:SF289">
    <property type="entry name" value="GLYCINE OXIDASE"/>
    <property type="match status" value="1"/>
</dbReference>
<evidence type="ECO:0000313" key="7">
    <source>
        <dbReference type="EMBL" id="MBM7585740.1"/>
    </source>
</evidence>
<reference evidence="7 8" key="1">
    <citation type="submission" date="2021-01" db="EMBL/GenBank/DDBJ databases">
        <title>Genomic Encyclopedia of Type Strains, Phase IV (KMG-IV): sequencing the most valuable type-strain genomes for metagenomic binning, comparative biology and taxonomic classification.</title>
        <authorList>
            <person name="Goeker M."/>
        </authorList>
    </citation>
    <scope>NUCLEOTIDE SEQUENCE [LARGE SCALE GENOMIC DNA]</scope>
    <source>
        <strain evidence="7 8">DSM 24834</strain>
    </source>
</reference>
<sequence length="376" mass="41438">MRTMNIHYDAIIVGGGVIGSSIAFHLSKRGKKVLIVEKNQLATKASSAAAGMLGAQTELEKDSPLYRLARKSRAMFPKLSQELKELSGIDIELVQNGMVKVAETDEEMSLLQSLVPLQQKLGEEAEWIPSEELRTQEPALSEHIKGAMSIPNDGNVSAPSLSKAFAHSAVALGADIQEYTEVYDFIKEENKVKGVQTLAGRLYADETIVAGGAWSEQLLKQAGIQLNTYPVKGECFSVKVEISPIMRTVFANGCYIVPKLGGRLVIGATEKANTFDESVSLKGVSRLMERATKIIPELENAQWEKAWAGIRPQTEDGYPYLGRHPEWEGMSIATGHYRNGILLSPISGWQMAELLDGKELDDHFRVERNSIRELRI</sequence>
<dbReference type="EMBL" id="JAFBDZ010000002">
    <property type="protein sequence ID" value="MBM7585740.1"/>
    <property type="molecule type" value="Genomic_DNA"/>
</dbReference>
<keyword evidence="8" id="KW-1185">Reference proteome</keyword>
<dbReference type="NCBIfam" id="TIGR02352">
    <property type="entry name" value="thiamin_ThiO"/>
    <property type="match status" value="1"/>
</dbReference>
<dbReference type="InterPro" id="IPR036188">
    <property type="entry name" value="FAD/NAD-bd_sf"/>
</dbReference>
<dbReference type="Gene3D" id="3.50.50.60">
    <property type="entry name" value="FAD/NAD(P)-binding domain"/>
    <property type="match status" value="1"/>
</dbReference>
<dbReference type="SUPFAM" id="SSF54373">
    <property type="entry name" value="FAD-linked reductases, C-terminal domain"/>
    <property type="match status" value="1"/>
</dbReference>
<feature type="domain" description="FAD dependent oxidoreductase" evidence="6">
    <location>
        <begin position="9"/>
        <end position="354"/>
    </location>
</feature>
<accession>A0ABS2ND07</accession>
<dbReference type="EC" id="1.4.3.19" evidence="5"/>
<evidence type="ECO:0000256" key="4">
    <source>
        <dbReference type="ARBA" id="ARBA00049872"/>
    </source>
</evidence>
<evidence type="ECO:0000259" key="6">
    <source>
        <dbReference type="Pfam" id="PF01266"/>
    </source>
</evidence>
<dbReference type="Proteomes" id="UP001646157">
    <property type="component" value="Unassembled WGS sequence"/>
</dbReference>
<dbReference type="Pfam" id="PF01266">
    <property type="entry name" value="DAO"/>
    <property type="match status" value="1"/>
</dbReference>
<comment type="pathway">
    <text evidence="1">Cofactor biosynthesis; thiamine diphosphate biosynthesis.</text>
</comment>
<evidence type="ECO:0000256" key="3">
    <source>
        <dbReference type="ARBA" id="ARBA00023002"/>
    </source>
</evidence>
<dbReference type="InterPro" id="IPR006076">
    <property type="entry name" value="FAD-dep_OxRdtase"/>
</dbReference>
<dbReference type="InterPro" id="IPR012727">
    <property type="entry name" value="Gly_oxidase_ThiO"/>
</dbReference>
<keyword evidence="3 7" id="KW-0560">Oxidoreductase</keyword>
<comment type="caution">
    <text evidence="7">The sequence shown here is derived from an EMBL/GenBank/DDBJ whole genome shotgun (WGS) entry which is preliminary data.</text>
</comment>
<organism evidence="7 8">
    <name type="scientific">Rossellomorea pakistanensis</name>
    <dbReference type="NCBI Taxonomy" id="992288"/>
    <lineage>
        <taxon>Bacteria</taxon>
        <taxon>Bacillati</taxon>
        <taxon>Bacillota</taxon>
        <taxon>Bacilli</taxon>
        <taxon>Bacillales</taxon>
        <taxon>Bacillaceae</taxon>
        <taxon>Rossellomorea</taxon>
    </lineage>
</organism>
<keyword evidence="2" id="KW-0784">Thiamine biosynthesis</keyword>
<evidence type="ECO:0000256" key="5">
    <source>
        <dbReference type="ARBA" id="ARBA00050018"/>
    </source>
</evidence>
<dbReference type="Gene3D" id="3.30.9.10">
    <property type="entry name" value="D-Amino Acid Oxidase, subunit A, domain 2"/>
    <property type="match status" value="1"/>
</dbReference>
<dbReference type="GO" id="GO:0043799">
    <property type="term" value="F:glycine oxidase activity"/>
    <property type="evidence" value="ECO:0007669"/>
    <property type="project" value="UniProtKB-EC"/>
</dbReference>
<evidence type="ECO:0000256" key="1">
    <source>
        <dbReference type="ARBA" id="ARBA00004948"/>
    </source>
</evidence>
<comment type="catalytic activity">
    <reaction evidence="4">
        <text>glycine + O2 + H2O = glyoxylate + H2O2 + NH4(+)</text>
        <dbReference type="Rhea" id="RHEA:11532"/>
        <dbReference type="ChEBI" id="CHEBI:15377"/>
        <dbReference type="ChEBI" id="CHEBI:15379"/>
        <dbReference type="ChEBI" id="CHEBI:16240"/>
        <dbReference type="ChEBI" id="CHEBI:28938"/>
        <dbReference type="ChEBI" id="CHEBI:36655"/>
        <dbReference type="ChEBI" id="CHEBI:57305"/>
        <dbReference type="EC" id="1.4.3.19"/>
    </reaction>
</comment>
<dbReference type="PANTHER" id="PTHR13847">
    <property type="entry name" value="SARCOSINE DEHYDROGENASE-RELATED"/>
    <property type="match status" value="1"/>
</dbReference>
<dbReference type="SUPFAM" id="SSF51905">
    <property type="entry name" value="FAD/NAD(P)-binding domain"/>
    <property type="match status" value="1"/>
</dbReference>
<evidence type="ECO:0000256" key="2">
    <source>
        <dbReference type="ARBA" id="ARBA00022977"/>
    </source>
</evidence>
<evidence type="ECO:0000313" key="8">
    <source>
        <dbReference type="Proteomes" id="UP001646157"/>
    </source>
</evidence>